<evidence type="ECO:0000259" key="3">
    <source>
        <dbReference type="Pfam" id="PF11738"/>
    </source>
</evidence>
<dbReference type="Pfam" id="PF14501">
    <property type="entry name" value="HATPase_c_5"/>
    <property type="match status" value="1"/>
</dbReference>
<evidence type="ECO:0000259" key="4">
    <source>
        <dbReference type="Pfam" id="PF14501"/>
    </source>
</evidence>
<feature type="transmembrane region" description="Helical" evidence="2">
    <location>
        <begin position="202"/>
        <end position="221"/>
    </location>
</feature>
<feature type="domain" description="DUF3298" evidence="3">
    <location>
        <begin position="706"/>
        <end position="790"/>
    </location>
</feature>
<reference evidence="5" key="2">
    <citation type="submission" date="2021-04" db="EMBL/GenBank/DDBJ databases">
        <authorList>
            <person name="Gilroy R."/>
        </authorList>
    </citation>
    <scope>NUCLEOTIDE SEQUENCE</scope>
    <source>
        <strain evidence="5">ChiSjej2B20-11307</strain>
    </source>
</reference>
<evidence type="ECO:0000256" key="2">
    <source>
        <dbReference type="SAM" id="Phobius"/>
    </source>
</evidence>
<evidence type="ECO:0000313" key="5">
    <source>
        <dbReference type="EMBL" id="HJA05901.1"/>
    </source>
</evidence>
<keyword evidence="2" id="KW-1133">Transmembrane helix</keyword>
<dbReference type="Gene3D" id="3.90.640.20">
    <property type="entry name" value="Heat-shock cognate protein, ATPase"/>
    <property type="match status" value="1"/>
</dbReference>
<feature type="transmembrane region" description="Helical" evidence="2">
    <location>
        <begin position="49"/>
        <end position="68"/>
    </location>
</feature>
<feature type="transmembrane region" description="Helical" evidence="2">
    <location>
        <begin position="177"/>
        <end position="196"/>
    </location>
</feature>
<dbReference type="Gene3D" id="3.30.565.10">
    <property type="entry name" value="Histidine kinase-like ATPase, C-terminal domain"/>
    <property type="match status" value="1"/>
</dbReference>
<sequence>MTAVRGAKDMVFAADVEKFLLEGIVFVPSLIVCAALTKPRFSWKISLSVLFGLAAAVVGIQAMLLAAGQDTTRVLTLLPLTAYLPAILCLHILSGTGFYRTMAVWTVGITVYFILDLLRKILVSEVGAGSAFKGWRLETMLLFAMSAAAALIVFLVFRFLRKPFRTYVSENQTNWQLLCFPVLMIFLLFSYFSNSATNTVNLAPLLLSAFSMFLALIRVLAVSSDIAELKAAEKEVAGQMELQRQEYEDMCKKVESGREYRHDMRHHLLAMEEMAKAGDNGELLAYIGDLSGRLAETAGRTYCKDPAVNAVLSASLQKAERAGCKVTENICLPDELPFERTDLCILLANTIENAVNACAEFLEKDRYIRLSAEFQEDKKLAIAVDNPCAGEVHFDREGFPDVPQREGHGIGLKSVRRIADKYRGFFQCECENGEFRFRAVLFGVAEAPQESTEAAQGNTTIQGENAKENAVLPLPKRFAVERGITCGILSLLTLFFLINCAPSIAEAMEQIPGLGDVARFADVRGESYQWGDTSFNAEYPVVEVSEVETVPDEETEAKTGEASPLTEDDKKLLDMLKSGKISLETGTPEEEEEEAETAAVPETEQAETEEQEEKKEQEELDLSEGVEDLNDRMEAYVAQMKEKFQWYANRKYNGYVGMDVTYDVMRDDEKLMAIRFVGTINAGGSGEYCRWFVLDKQSGEVVELRDLFAEGSDYMGVISAEVLRQMQAQVDAGTGDYYIPGGIWSDDECFKSIAWDQNFYINDSNELVIVFDEYEVASGNMGMPKFVIPTGVLAGILNQPSLIG</sequence>
<dbReference type="Gene3D" id="3.30.565.40">
    <property type="entry name" value="Fervidobacterium nodosum Rt17-B1 like"/>
    <property type="match status" value="1"/>
</dbReference>
<evidence type="ECO:0000313" key="6">
    <source>
        <dbReference type="Proteomes" id="UP000824223"/>
    </source>
</evidence>
<keyword evidence="2" id="KW-0812">Transmembrane</keyword>
<keyword evidence="2" id="KW-0472">Membrane</keyword>
<dbReference type="PANTHER" id="PTHR40448">
    <property type="entry name" value="TWO-COMPONENT SENSOR HISTIDINE KINASE"/>
    <property type="match status" value="1"/>
</dbReference>
<dbReference type="CDD" id="cd16935">
    <property type="entry name" value="HATPase_AgrC-ComD-like"/>
    <property type="match status" value="1"/>
</dbReference>
<dbReference type="AlphaFoldDB" id="A0A9D2H9A6"/>
<dbReference type="InterPro" id="IPR037126">
    <property type="entry name" value="PdaC/RsiV-like_sf"/>
</dbReference>
<gene>
    <name evidence="5" type="ORF">H9798_01955</name>
</gene>
<organism evidence="5 6">
    <name type="scientific">Candidatus Mediterraneibacter pullicola</name>
    <dbReference type="NCBI Taxonomy" id="2838682"/>
    <lineage>
        <taxon>Bacteria</taxon>
        <taxon>Bacillati</taxon>
        <taxon>Bacillota</taxon>
        <taxon>Clostridia</taxon>
        <taxon>Lachnospirales</taxon>
        <taxon>Lachnospiraceae</taxon>
        <taxon>Mediterraneibacter</taxon>
    </lineage>
</organism>
<dbReference type="Pfam" id="PF11738">
    <property type="entry name" value="DUF3298"/>
    <property type="match status" value="1"/>
</dbReference>
<evidence type="ECO:0000256" key="1">
    <source>
        <dbReference type="SAM" id="MobiDB-lite"/>
    </source>
</evidence>
<dbReference type="Proteomes" id="UP000824223">
    <property type="component" value="Unassembled WGS sequence"/>
</dbReference>
<dbReference type="InterPro" id="IPR036890">
    <property type="entry name" value="HATPase_C_sf"/>
</dbReference>
<proteinExistence type="predicted"/>
<reference evidence="5" key="1">
    <citation type="journal article" date="2021" name="PeerJ">
        <title>Extensive microbial diversity within the chicken gut microbiome revealed by metagenomics and culture.</title>
        <authorList>
            <person name="Gilroy R."/>
            <person name="Ravi A."/>
            <person name="Getino M."/>
            <person name="Pursley I."/>
            <person name="Horton D.L."/>
            <person name="Alikhan N.F."/>
            <person name="Baker D."/>
            <person name="Gharbi K."/>
            <person name="Hall N."/>
            <person name="Watson M."/>
            <person name="Adriaenssens E.M."/>
            <person name="Foster-Nyarko E."/>
            <person name="Jarju S."/>
            <person name="Secka A."/>
            <person name="Antonio M."/>
            <person name="Oren A."/>
            <person name="Chaudhuri R.R."/>
            <person name="La Ragione R."/>
            <person name="Hildebrand F."/>
            <person name="Pallen M.J."/>
        </authorList>
    </citation>
    <scope>NUCLEOTIDE SEQUENCE</scope>
    <source>
        <strain evidence="5">ChiSjej2B20-11307</strain>
    </source>
</reference>
<feature type="region of interest" description="Disordered" evidence="1">
    <location>
        <begin position="581"/>
        <end position="624"/>
    </location>
</feature>
<feature type="transmembrane region" description="Helical" evidence="2">
    <location>
        <begin position="135"/>
        <end position="157"/>
    </location>
</feature>
<dbReference type="PANTHER" id="PTHR40448:SF1">
    <property type="entry name" value="TWO-COMPONENT SENSOR HISTIDINE KINASE"/>
    <property type="match status" value="1"/>
</dbReference>
<dbReference type="InterPro" id="IPR032834">
    <property type="entry name" value="NatK-like_C"/>
</dbReference>
<dbReference type="SUPFAM" id="SSF55874">
    <property type="entry name" value="ATPase domain of HSP90 chaperone/DNA topoisomerase II/histidine kinase"/>
    <property type="match status" value="1"/>
</dbReference>
<dbReference type="InterPro" id="IPR021729">
    <property type="entry name" value="DUF3298"/>
</dbReference>
<feature type="transmembrane region" description="Helical" evidence="2">
    <location>
        <begin position="98"/>
        <end position="115"/>
    </location>
</feature>
<feature type="transmembrane region" description="Helical" evidence="2">
    <location>
        <begin position="74"/>
        <end position="93"/>
    </location>
</feature>
<accession>A0A9D2H9A6</accession>
<feature type="transmembrane region" description="Helical" evidence="2">
    <location>
        <begin position="484"/>
        <end position="505"/>
    </location>
</feature>
<dbReference type="EMBL" id="DXAK01000008">
    <property type="protein sequence ID" value="HJA05901.1"/>
    <property type="molecule type" value="Genomic_DNA"/>
</dbReference>
<name>A0A9D2H9A6_9FIRM</name>
<feature type="region of interest" description="Disordered" evidence="1">
    <location>
        <begin position="547"/>
        <end position="569"/>
    </location>
</feature>
<comment type="caution">
    <text evidence="5">The sequence shown here is derived from an EMBL/GenBank/DDBJ whole genome shotgun (WGS) entry which is preliminary data.</text>
</comment>
<feature type="compositionally biased region" description="Acidic residues" evidence="1">
    <location>
        <begin position="587"/>
        <end position="596"/>
    </location>
</feature>
<feature type="domain" description="Sensor histidine kinase NatK-like C-terminal" evidence="4">
    <location>
        <begin position="340"/>
        <end position="436"/>
    </location>
</feature>
<dbReference type="GO" id="GO:0042802">
    <property type="term" value="F:identical protein binding"/>
    <property type="evidence" value="ECO:0007669"/>
    <property type="project" value="TreeGrafter"/>
</dbReference>
<protein>
    <submittedName>
        <fullName evidence="5">GHKL domain-containing protein</fullName>
    </submittedName>
</protein>